<evidence type="ECO:0000313" key="3">
    <source>
        <dbReference type="EMBL" id="QNE76476.1"/>
    </source>
</evidence>
<feature type="transmembrane region" description="Helical" evidence="2">
    <location>
        <begin position="302"/>
        <end position="323"/>
    </location>
</feature>
<dbReference type="Proteomes" id="UP000515307">
    <property type="component" value="Chromosome"/>
</dbReference>
<keyword evidence="4" id="KW-1185">Reference proteome</keyword>
<protein>
    <submittedName>
        <fullName evidence="3">Uncharacterized protein</fullName>
    </submittedName>
</protein>
<feature type="region of interest" description="Disordered" evidence="1">
    <location>
        <begin position="512"/>
        <end position="532"/>
    </location>
</feature>
<keyword evidence="2" id="KW-0812">Transmembrane</keyword>
<feature type="compositionally biased region" description="Low complexity" evidence="1">
    <location>
        <begin position="516"/>
        <end position="532"/>
    </location>
</feature>
<proteinExistence type="predicted"/>
<dbReference type="RefSeq" id="WP_185299951.1">
    <property type="nucleotide sequence ID" value="NZ_CP045702.1"/>
</dbReference>
<dbReference type="KEGG" id="sfiy:F0344_19255"/>
<dbReference type="EMBL" id="CP045702">
    <property type="protein sequence ID" value="QNE76476.1"/>
    <property type="molecule type" value="Genomic_DNA"/>
</dbReference>
<dbReference type="AlphaFoldDB" id="A0A7G7BMB1"/>
<feature type="transmembrane region" description="Helical" evidence="2">
    <location>
        <begin position="7"/>
        <end position="26"/>
    </location>
</feature>
<evidence type="ECO:0000256" key="1">
    <source>
        <dbReference type="SAM" id="MobiDB-lite"/>
    </source>
</evidence>
<evidence type="ECO:0000256" key="2">
    <source>
        <dbReference type="SAM" id="Phobius"/>
    </source>
</evidence>
<keyword evidence="2" id="KW-0472">Membrane</keyword>
<feature type="transmembrane region" description="Helical" evidence="2">
    <location>
        <begin position="100"/>
        <end position="122"/>
    </location>
</feature>
<accession>A0A7G7BMB1</accession>
<keyword evidence="2" id="KW-1133">Transmembrane helix</keyword>
<reference evidence="4" key="1">
    <citation type="submission" date="2019-10" db="EMBL/GenBank/DDBJ databases">
        <title>Antimicrobial potential of Antarctic Bacteria.</title>
        <authorList>
            <person name="Benaud N."/>
            <person name="Edwards R.J."/>
            <person name="Ferrari B.C."/>
        </authorList>
    </citation>
    <scope>NUCLEOTIDE SEQUENCE [LARGE SCALE GENOMIC DNA]</scope>
    <source>
        <strain evidence="4">NBSH44</strain>
    </source>
</reference>
<evidence type="ECO:0000313" key="4">
    <source>
        <dbReference type="Proteomes" id="UP000515307"/>
    </source>
</evidence>
<gene>
    <name evidence="3" type="ORF">F0344_19255</name>
</gene>
<name>A0A7G7BMB1_9ACTN</name>
<organism evidence="3 4">
    <name type="scientific">Streptomyces finlayi</name>
    <dbReference type="NCBI Taxonomy" id="67296"/>
    <lineage>
        <taxon>Bacteria</taxon>
        <taxon>Bacillati</taxon>
        <taxon>Actinomycetota</taxon>
        <taxon>Actinomycetes</taxon>
        <taxon>Kitasatosporales</taxon>
        <taxon>Streptomycetaceae</taxon>
        <taxon>Streptomyces</taxon>
    </lineage>
</organism>
<feature type="transmembrane region" description="Helical" evidence="2">
    <location>
        <begin position="253"/>
        <end position="277"/>
    </location>
</feature>
<feature type="transmembrane region" description="Helical" evidence="2">
    <location>
        <begin position="134"/>
        <end position="153"/>
    </location>
</feature>
<sequence length="532" mass="59034">MSTPLDPSYVATGAVVAAVVACYRLGVSPTVRALARHPTPLAVGAAVAVIAPLALRTSPPPGPLRWFVVFVIALLTWRGVTSDHDVTEPIGPQRRDKLLLLFLAVVSCLWAPALLAWIAVYCGRLRGWQHHAMMPVRLLKAYLAWFLVTAVLAPPSSDSTAGLVLVLGCVSLSHYVKPVWSKARLGPRPWSWAWHNRTHYLVASAYSWGWARFLPSRTVSRLLRRAGVIDRPVNVLTMVVEAAGLVAFLDRRLLIAILVATALFNLVVAIASGILFWENVAANIGLATAVALLPGTDHGTAFGWPAALVALAVILLSAADLLWQPWHLGWWDAPFTARLHWQVETASGETRGLYNDYMCPYEREFGRVEGYFLTDEPVLHGHLGIVWDRRLRDLLVQAGADPDRLHALKQSYGRPHRNEERSAEHVAFLTTMFTRLNAGTRKSPLPRWLRHLKAPGGQLYWWGDLPAYRGEEPVRRITVRYVERCYLPRTGDFVTLADRVVREIDLNAPMTDQENTSCARSSSTAARTSESC</sequence>